<feature type="transmembrane region" description="Helical" evidence="7">
    <location>
        <begin position="47"/>
        <end position="73"/>
    </location>
</feature>
<feature type="domain" description="Major facilitator superfamily (MFS) profile" evidence="8">
    <location>
        <begin position="19"/>
        <end position="428"/>
    </location>
</feature>
<evidence type="ECO:0000259" key="8">
    <source>
        <dbReference type="PROSITE" id="PS50850"/>
    </source>
</evidence>
<accession>A0AAT9GTA1</accession>
<keyword evidence="5" id="KW-0534">Nitrate assimilation</keyword>
<sequence length="434" mass="46852">MLMKRNKALKEVKGSPSQALITGTLAFFIGFAAVALFGTTAHKISSILHLSIVEIGWLVAIPLVTGSLLRIPFSALVEKYGGKRIILIQLIIALIGMIGIVITLTLIHKILYIGYFMLILFGALAGTGISAFSSGITYVSYWFSLRKQGLALGLFAGIGNTAPGIFTAILPIALICLGLIGAYVIWSLILVVGLTIFAIFGIDAYYFQLRKIYKEKTLEEAKKLGEEIIPTDSALTSLSNALRIWKVWLLVIMYLTSFGGFEALTEWLPTYWQEFLHVNIVEAGLLVGVLFSLIAALIRVLGGWLSDIFGGENVSLVAYIILLLGSLITLDSFKFTQSIIGEIIMALGMGIANGAVFKLVPKYAYRSVGGASGLVGGLGSFGGLLLPPIMAYIVNVIGISGFAYGFIVFTSLSLVSIIFTLILKRRSDDMNIIQ</sequence>
<evidence type="ECO:0000256" key="1">
    <source>
        <dbReference type="ARBA" id="ARBA00004141"/>
    </source>
</evidence>
<keyword evidence="6 7" id="KW-0472">Membrane</keyword>
<feature type="transmembrane region" description="Helical" evidence="7">
    <location>
        <begin position="186"/>
        <end position="207"/>
    </location>
</feature>
<dbReference type="GO" id="GO:0015112">
    <property type="term" value="F:nitrate transmembrane transporter activity"/>
    <property type="evidence" value="ECO:0007669"/>
    <property type="project" value="InterPro"/>
</dbReference>
<gene>
    <name evidence="9" type="ORF">SJAV_19740</name>
</gene>
<keyword evidence="3 7" id="KW-0812">Transmembrane</keyword>
<feature type="transmembrane region" description="Helical" evidence="7">
    <location>
        <begin position="113"/>
        <end position="139"/>
    </location>
</feature>
<dbReference type="GO" id="GO:0016020">
    <property type="term" value="C:membrane"/>
    <property type="evidence" value="ECO:0007669"/>
    <property type="project" value="UniProtKB-SubCell"/>
</dbReference>
<dbReference type="InterPro" id="IPR036259">
    <property type="entry name" value="MFS_trans_sf"/>
</dbReference>
<feature type="transmembrane region" description="Helical" evidence="7">
    <location>
        <begin position="85"/>
        <end position="107"/>
    </location>
</feature>
<evidence type="ECO:0000313" key="9">
    <source>
        <dbReference type="EMBL" id="BFH74030.1"/>
    </source>
</evidence>
<dbReference type="AlphaFoldDB" id="A0AAT9GTA1"/>
<dbReference type="Gene3D" id="1.20.1250.20">
    <property type="entry name" value="MFS general substrate transporter like domains"/>
    <property type="match status" value="2"/>
</dbReference>
<dbReference type="InterPro" id="IPR044772">
    <property type="entry name" value="NO3_transporter"/>
</dbReference>
<dbReference type="InterPro" id="IPR011701">
    <property type="entry name" value="MFS"/>
</dbReference>
<evidence type="ECO:0000256" key="4">
    <source>
        <dbReference type="ARBA" id="ARBA00022989"/>
    </source>
</evidence>
<dbReference type="KEGG" id="sjv:SJAV_19740"/>
<protein>
    <submittedName>
        <fullName evidence="9">MFS transporter</fullName>
    </submittedName>
</protein>
<feature type="transmembrane region" description="Helical" evidence="7">
    <location>
        <begin position="151"/>
        <end position="180"/>
    </location>
</feature>
<dbReference type="InterPro" id="IPR020846">
    <property type="entry name" value="MFS_dom"/>
</dbReference>
<reference evidence="9" key="1">
    <citation type="submission" date="2024-03" db="EMBL/GenBank/DDBJ databases">
        <title>Complete genome sequence of Sulfurisphaera javensis strain KD-1.</title>
        <authorList>
            <person name="Sakai H."/>
            <person name="Nur N."/>
            <person name="Suwanto A."/>
            <person name="Kurosawa N."/>
        </authorList>
    </citation>
    <scope>NUCLEOTIDE SEQUENCE</scope>
    <source>
        <strain evidence="9">KD-1</strain>
    </source>
</reference>
<feature type="transmembrane region" description="Helical" evidence="7">
    <location>
        <begin position="314"/>
        <end position="333"/>
    </location>
</feature>
<feature type="transmembrane region" description="Helical" evidence="7">
    <location>
        <begin position="280"/>
        <end position="302"/>
    </location>
</feature>
<keyword evidence="4 7" id="KW-1133">Transmembrane helix</keyword>
<dbReference type="GO" id="GO:0042128">
    <property type="term" value="P:nitrate assimilation"/>
    <property type="evidence" value="ECO:0007669"/>
    <property type="project" value="UniProtKB-KW"/>
</dbReference>
<dbReference type="SUPFAM" id="SSF103473">
    <property type="entry name" value="MFS general substrate transporter"/>
    <property type="match status" value="1"/>
</dbReference>
<feature type="transmembrane region" description="Helical" evidence="7">
    <location>
        <begin position="401"/>
        <end position="423"/>
    </location>
</feature>
<feature type="transmembrane region" description="Helical" evidence="7">
    <location>
        <begin position="372"/>
        <end position="395"/>
    </location>
</feature>
<feature type="transmembrane region" description="Helical" evidence="7">
    <location>
        <begin position="339"/>
        <end position="360"/>
    </location>
</feature>
<evidence type="ECO:0000256" key="6">
    <source>
        <dbReference type="ARBA" id="ARBA00023136"/>
    </source>
</evidence>
<evidence type="ECO:0000256" key="5">
    <source>
        <dbReference type="ARBA" id="ARBA00023063"/>
    </source>
</evidence>
<name>A0AAT9GTA1_9CREN</name>
<evidence type="ECO:0000256" key="2">
    <source>
        <dbReference type="ARBA" id="ARBA00008432"/>
    </source>
</evidence>
<dbReference type="PROSITE" id="PS50850">
    <property type="entry name" value="MFS"/>
    <property type="match status" value="1"/>
</dbReference>
<comment type="subcellular location">
    <subcellularLocation>
        <location evidence="1">Membrane</location>
        <topology evidence="1">Multi-pass membrane protein</topology>
    </subcellularLocation>
</comment>
<dbReference type="Pfam" id="PF07690">
    <property type="entry name" value="MFS_1"/>
    <property type="match status" value="1"/>
</dbReference>
<feature type="transmembrane region" description="Helical" evidence="7">
    <location>
        <begin position="20"/>
        <end position="41"/>
    </location>
</feature>
<evidence type="ECO:0000256" key="3">
    <source>
        <dbReference type="ARBA" id="ARBA00022692"/>
    </source>
</evidence>
<evidence type="ECO:0000256" key="7">
    <source>
        <dbReference type="SAM" id="Phobius"/>
    </source>
</evidence>
<organism evidence="9">
    <name type="scientific">Sulfurisphaera javensis</name>
    <dbReference type="NCBI Taxonomy" id="2049879"/>
    <lineage>
        <taxon>Archaea</taxon>
        <taxon>Thermoproteota</taxon>
        <taxon>Thermoprotei</taxon>
        <taxon>Sulfolobales</taxon>
        <taxon>Sulfolobaceae</taxon>
        <taxon>Sulfurisphaera</taxon>
    </lineage>
</organism>
<comment type="similarity">
    <text evidence="2">Belongs to the major facilitator superfamily. Nitrate/nitrite porter (TC 2.A.1.8) family.</text>
</comment>
<dbReference type="PANTHER" id="PTHR23515">
    <property type="entry name" value="HIGH-AFFINITY NITRATE TRANSPORTER 2.3"/>
    <property type="match status" value="1"/>
</dbReference>
<proteinExistence type="inferred from homology"/>
<dbReference type="EMBL" id="AP031322">
    <property type="protein sequence ID" value="BFH74030.1"/>
    <property type="molecule type" value="Genomic_DNA"/>
</dbReference>
<feature type="transmembrane region" description="Helical" evidence="7">
    <location>
        <begin position="247"/>
        <end position="268"/>
    </location>
</feature>